<evidence type="ECO:0000259" key="1">
    <source>
        <dbReference type="Pfam" id="PF01451"/>
    </source>
</evidence>
<proteinExistence type="predicted"/>
<name>A0A1H8APD5_9FIRM</name>
<dbReference type="Proteomes" id="UP000199158">
    <property type="component" value="Unassembled WGS sequence"/>
</dbReference>
<dbReference type="STRING" id="474960.SAMN05216180_1471"/>
<keyword evidence="3" id="KW-1185">Reference proteome</keyword>
<dbReference type="SUPFAM" id="SSF52788">
    <property type="entry name" value="Phosphotyrosine protein phosphatases I"/>
    <property type="match status" value="1"/>
</dbReference>
<dbReference type="Pfam" id="PF01451">
    <property type="entry name" value="LMWPc"/>
    <property type="match status" value="1"/>
</dbReference>
<gene>
    <name evidence="2" type="ORF">SAMN05216180_1471</name>
</gene>
<dbReference type="InterPro" id="IPR036196">
    <property type="entry name" value="Ptyr_pPase_sf"/>
</dbReference>
<feature type="domain" description="Phosphotyrosine protein phosphatase I" evidence="1">
    <location>
        <begin position="7"/>
        <end position="34"/>
    </location>
</feature>
<organism evidence="2 3">
    <name type="scientific">Hydrogenoanaerobacterium saccharovorans</name>
    <dbReference type="NCBI Taxonomy" id="474960"/>
    <lineage>
        <taxon>Bacteria</taxon>
        <taxon>Bacillati</taxon>
        <taxon>Bacillota</taxon>
        <taxon>Clostridia</taxon>
        <taxon>Eubacteriales</taxon>
        <taxon>Oscillospiraceae</taxon>
        <taxon>Hydrogenoanaerobacterium</taxon>
    </lineage>
</organism>
<dbReference type="InterPro" id="IPR023485">
    <property type="entry name" value="Ptyr_pPase"/>
</dbReference>
<evidence type="ECO:0000313" key="3">
    <source>
        <dbReference type="Proteomes" id="UP000199158"/>
    </source>
</evidence>
<protein>
    <submittedName>
        <fullName evidence="2">Low molecular weight phosphotyrosine protein phosphatase</fullName>
    </submittedName>
</protein>
<reference evidence="2 3" key="1">
    <citation type="submission" date="2016-10" db="EMBL/GenBank/DDBJ databases">
        <authorList>
            <person name="de Groot N.N."/>
        </authorList>
    </citation>
    <scope>NUCLEOTIDE SEQUENCE [LARGE SCALE GENOMIC DNA]</scope>
    <source>
        <strain evidence="2 3">CGMCC 1.5070</strain>
    </source>
</reference>
<dbReference type="EMBL" id="FOCG01000001">
    <property type="protein sequence ID" value="SEM72602.1"/>
    <property type="molecule type" value="Genomic_DNA"/>
</dbReference>
<accession>A0A1H8APD5</accession>
<evidence type="ECO:0000313" key="2">
    <source>
        <dbReference type="EMBL" id="SEM72602.1"/>
    </source>
</evidence>
<sequence length="47" mass="5110">MSRLPKVAFVCVHNSCRSQIAEALGKHLAADTLVDNLCNAVAANFYF</sequence>
<dbReference type="Gene3D" id="3.40.50.2300">
    <property type="match status" value="1"/>
</dbReference>
<dbReference type="AlphaFoldDB" id="A0A1H8APD5"/>